<dbReference type="GO" id="GO:0089714">
    <property type="term" value="F:UDP-N-acetyl-D-mannosamine dehydrogenase activity"/>
    <property type="evidence" value="ECO:0007669"/>
    <property type="project" value="UniProtKB-EC"/>
</dbReference>
<evidence type="ECO:0000259" key="7">
    <source>
        <dbReference type="Pfam" id="PF00984"/>
    </source>
</evidence>
<keyword evidence="10" id="KW-1185">Reference proteome</keyword>
<evidence type="ECO:0000259" key="8">
    <source>
        <dbReference type="Pfam" id="PF03721"/>
    </source>
</evidence>
<dbReference type="RefSeq" id="WP_096206287.1">
    <property type="nucleotide sequence ID" value="NZ_FZMP01000188.1"/>
</dbReference>
<proteinExistence type="inferred from homology"/>
<dbReference type="SUPFAM" id="SSF51735">
    <property type="entry name" value="NAD(P)-binding Rossmann-fold domains"/>
    <property type="match status" value="1"/>
</dbReference>
<dbReference type="InterPro" id="IPR017476">
    <property type="entry name" value="UDP-Glc/GDP-Man"/>
</dbReference>
<dbReference type="GO" id="GO:0051287">
    <property type="term" value="F:NAD binding"/>
    <property type="evidence" value="ECO:0007669"/>
    <property type="project" value="InterPro"/>
</dbReference>
<evidence type="ECO:0000256" key="3">
    <source>
        <dbReference type="ARBA" id="ARBA00016796"/>
    </source>
</evidence>
<evidence type="ECO:0000256" key="4">
    <source>
        <dbReference type="ARBA" id="ARBA00030172"/>
    </source>
</evidence>
<dbReference type="PIRSF" id="PIRSF000124">
    <property type="entry name" value="UDPglc_GDPman_dh"/>
    <property type="match status" value="1"/>
</dbReference>
<dbReference type="GO" id="GO:0000271">
    <property type="term" value="P:polysaccharide biosynthetic process"/>
    <property type="evidence" value="ECO:0007669"/>
    <property type="project" value="InterPro"/>
</dbReference>
<dbReference type="PIRSF" id="PIRSF500136">
    <property type="entry name" value="UDP_ManNAc_DH"/>
    <property type="match status" value="1"/>
</dbReference>
<dbReference type="Gene3D" id="3.40.50.720">
    <property type="entry name" value="NAD(P)-binding Rossmann-like Domain"/>
    <property type="match status" value="1"/>
</dbReference>
<dbReference type="GO" id="GO:0016628">
    <property type="term" value="F:oxidoreductase activity, acting on the CH-CH group of donors, NAD or NADP as acceptor"/>
    <property type="evidence" value="ECO:0007669"/>
    <property type="project" value="InterPro"/>
</dbReference>
<dbReference type="Pfam" id="PF00984">
    <property type="entry name" value="UDPG_MGDP_dh"/>
    <property type="match status" value="1"/>
</dbReference>
<dbReference type="InterPro" id="IPR014026">
    <property type="entry name" value="UDP-Glc/GDP-Man_DH_dimer"/>
</dbReference>
<comment type="similarity">
    <text evidence="1 6">Belongs to the UDP-glucose/GDP-mannose dehydrogenase family.</text>
</comment>
<evidence type="ECO:0000256" key="5">
    <source>
        <dbReference type="ARBA" id="ARBA00049130"/>
    </source>
</evidence>
<feature type="domain" description="UDP-glucose/GDP-mannose dehydrogenase N-terminal" evidence="8">
    <location>
        <begin position="42"/>
        <end position="170"/>
    </location>
</feature>
<gene>
    <name evidence="9" type="ORF">MNV_420006</name>
</gene>
<evidence type="ECO:0000313" key="9">
    <source>
        <dbReference type="EMBL" id="SNQ61622.1"/>
    </source>
</evidence>
<name>A0A284VQR8_9EURY</name>
<dbReference type="OrthoDB" id="59839at2157"/>
<dbReference type="Proteomes" id="UP000218615">
    <property type="component" value="Unassembled WGS sequence"/>
</dbReference>
<evidence type="ECO:0000256" key="6">
    <source>
        <dbReference type="PIRNR" id="PIRNR000124"/>
    </source>
</evidence>
<dbReference type="Pfam" id="PF03721">
    <property type="entry name" value="UDPG_MGDP_dh_N"/>
    <property type="match status" value="1"/>
</dbReference>
<dbReference type="InterPro" id="IPR036291">
    <property type="entry name" value="NAD(P)-bd_dom_sf"/>
</dbReference>
<dbReference type="EMBL" id="FZMP01000188">
    <property type="protein sequence ID" value="SNQ61622.1"/>
    <property type="molecule type" value="Genomic_DNA"/>
</dbReference>
<organism evidence="9 10">
    <name type="scientific">Candidatus Methanoperedens nitratireducens</name>
    <dbReference type="NCBI Taxonomy" id="1392998"/>
    <lineage>
        <taxon>Archaea</taxon>
        <taxon>Methanobacteriati</taxon>
        <taxon>Methanobacteriota</taxon>
        <taxon>Stenosarchaea group</taxon>
        <taxon>Methanomicrobia</taxon>
        <taxon>Methanosarcinales</taxon>
        <taxon>ANME-2 cluster</taxon>
        <taxon>Candidatus Methanoperedentaceae</taxon>
        <taxon>Candidatus Methanoperedens</taxon>
    </lineage>
</organism>
<dbReference type="InterPro" id="IPR001732">
    <property type="entry name" value="UDP-Glc/GDP-Man_DH_N"/>
</dbReference>
<dbReference type="PANTHER" id="PTHR43750:SF3">
    <property type="entry name" value="UDP-GLUCOSE 6-DEHYDROGENASE TUAD"/>
    <property type="match status" value="1"/>
</dbReference>
<dbReference type="Gene3D" id="1.10.1040.10">
    <property type="entry name" value="N-(1-d-carboxylethyl)-l-norvaline Dehydrogenase, domain 2"/>
    <property type="match status" value="1"/>
</dbReference>
<dbReference type="NCBIfam" id="TIGR03026">
    <property type="entry name" value="NDP-sugDHase"/>
    <property type="match status" value="1"/>
</dbReference>
<evidence type="ECO:0000256" key="2">
    <source>
        <dbReference type="ARBA" id="ARBA00012935"/>
    </source>
</evidence>
<dbReference type="InterPro" id="IPR028359">
    <property type="entry name" value="UDP_ManNAc/GlcNAc_DH"/>
</dbReference>
<dbReference type="InterPro" id="IPR013328">
    <property type="entry name" value="6PGD_dom2"/>
</dbReference>
<dbReference type="SUPFAM" id="SSF48179">
    <property type="entry name" value="6-phosphogluconate dehydrogenase C-terminal domain-like"/>
    <property type="match status" value="1"/>
</dbReference>
<sequence>MVNVGIIGSGVVGSATGKGFKDLENNVSFFDIDANRIELLKKQGLQATKDLKFVAKSSEIFFICVPTPDKNRNIDLSIIKSAVIELSKECKDKRDYFLIVVKSTVIPITTENIIIPLIEKYSNKKAGSDFGVCFNPEFLRETNPYEDFMNPDRIVIGEYDKKSGDILEQLYSPFKCPIIRTNLRTAEMTKYANNCFYATKISFFNEIHLMCQKIGIDSNIIRKIVQMDKFYGIHPWEHGHSFGGKCLPKDLNAVIALFNEGHIHDPVLLKAVRKVNEDIEFLNRCQINEKASTPIYSESGSIVKQNNESTYIRSFCKTTMNSNINKT</sequence>
<dbReference type="EC" id="1.1.1.336" evidence="2"/>
<evidence type="ECO:0000256" key="1">
    <source>
        <dbReference type="ARBA" id="ARBA00006601"/>
    </source>
</evidence>
<dbReference type="InterPro" id="IPR008927">
    <property type="entry name" value="6-PGluconate_DH-like_C_sf"/>
</dbReference>
<evidence type="ECO:0000313" key="10">
    <source>
        <dbReference type="Proteomes" id="UP000218615"/>
    </source>
</evidence>
<accession>A0A284VQR8</accession>
<comment type="catalytic activity">
    <reaction evidence="5">
        <text>UDP-N-acetyl-alpha-D-mannosamine + 2 NAD(+) + H2O = UDP-N-acetyl-alpha-D-mannosaminouronate + 2 NADH + 3 H(+)</text>
        <dbReference type="Rhea" id="RHEA:25780"/>
        <dbReference type="ChEBI" id="CHEBI:15377"/>
        <dbReference type="ChEBI" id="CHEBI:15378"/>
        <dbReference type="ChEBI" id="CHEBI:57540"/>
        <dbReference type="ChEBI" id="CHEBI:57945"/>
        <dbReference type="ChEBI" id="CHEBI:68623"/>
        <dbReference type="ChEBI" id="CHEBI:70731"/>
        <dbReference type="EC" id="1.1.1.336"/>
    </reaction>
</comment>
<dbReference type="AlphaFoldDB" id="A0A284VQR8"/>
<protein>
    <recommendedName>
        <fullName evidence="3">UDP-N-acetyl-D-mannosamine dehydrogenase</fullName>
        <ecNumber evidence="2">1.1.1.336</ecNumber>
    </recommendedName>
    <alternativeName>
        <fullName evidence="4">UDP-ManNAc 6-dehydrogenase</fullName>
    </alternativeName>
</protein>
<reference evidence="10" key="1">
    <citation type="submission" date="2017-06" db="EMBL/GenBank/DDBJ databases">
        <authorList>
            <person name="Cremers G."/>
        </authorList>
    </citation>
    <scope>NUCLEOTIDE SEQUENCE [LARGE SCALE GENOMIC DNA]</scope>
</reference>
<dbReference type="PANTHER" id="PTHR43750">
    <property type="entry name" value="UDP-GLUCOSE 6-DEHYDROGENASE TUAD"/>
    <property type="match status" value="1"/>
</dbReference>
<feature type="domain" description="UDP-glucose/GDP-mannose dehydrogenase dimerisation" evidence="7">
    <location>
        <begin position="184"/>
        <end position="277"/>
    </location>
</feature>